<dbReference type="Proteomes" id="UP000614996">
    <property type="component" value="Unassembled WGS sequence"/>
</dbReference>
<gene>
    <name evidence="2" type="ORF">NUM_08830</name>
</gene>
<evidence type="ECO:0000259" key="1">
    <source>
        <dbReference type="Pfam" id="PF00561"/>
    </source>
</evidence>
<keyword evidence="3" id="KW-1185">Reference proteome</keyword>
<dbReference type="InterPro" id="IPR000639">
    <property type="entry name" value="Epox_hydrolase-like"/>
</dbReference>
<organism evidence="2 3">
    <name type="scientific">Actinocatenispora comari</name>
    <dbReference type="NCBI Taxonomy" id="2807577"/>
    <lineage>
        <taxon>Bacteria</taxon>
        <taxon>Bacillati</taxon>
        <taxon>Actinomycetota</taxon>
        <taxon>Actinomycetes</taxon>
        <taxon>Micromonosporales</taxon>
        <taxon>Micromonosporaceae</taxon>
        <taxon>Actinocatenispora</taxon>
    </lineage>
</organism>
<reference evidence="3" key="1">
    <citation type="journal article" date="2021" name="Int. J. Syst. Evol. Microbiol.">
        <title>Actinocatenispora comari sp. nov., an endophytic actinomycete isolated from aerial parts of Comarum salesowianum.</title>
        <authorList>
            <person name="Oyunbileg N."/>
            <person name="Iizaka Y."/>
            <person name="Hamada M."/>
            <person name="Davaapurev B.O."/>
            <person name="Fukumoto A."/>
            <person name="Tsetseg B."/>
            <person name="Kato F."/>
            <person name="Tamura T."/>
            <person name="Batkhuu J."/>
            <person name="Anzai Y."/>
        </authorList>
    </citation>
    <scope>NUCLEOTIDE SEQUENCE [LARGE SCALE GENOMIC DNA]</scope>
    <source>
        <strain evidence="3">NUM-2625</strain>
    </source>
</reference>
<sequence>MQLIDVDGTRLALSVWGEPAAPPVVLLHGGGSTRSAWDATAPTLGRSHRVYAVDLRGYGDSDRPGSYSLELMRDDVAGLMAELGASRFSVVGHSLGGTVAWLLAQRQPDRVSHLVVVDSAPPREPFVVDPGPRPDPEPPYDWAATVAVLAQLADPDPAWWAGLGTVTARTLILAGGPSSHVPQQVLVDAHAAVPGSRLVEIPVGHDIHREAPDRFLSEVVPWLTSRR</sequence>
<dbReference type="PANTHER" id="PTHR43194">
    <property type="entry name" value="HYDROLASE ALPHA/BETA FOLD FAMILY"/>
    <property type="match status" value="1"/>
</dbReference>
<name>A0A8J4ELH8_9ACTN</name>
<accession>A0A8J4ELH8</accession>
<dbReference type="Pfam" id="PF00561">
    <property type="entry name" value="Abhydrolase_1"/>
    <property type="match status" value="1"/>
</dbReference>
<dbReference type="SUPFAM" id="SSF53474">
    <property type="entry name" value="alpha/beta-Hydrolases"/>
    <property type="match status" value="1"/>
</dbReference>
<protein>
    <recommendedName>
        <fullName evidence="1">AB hydrolase-1 domain-containing protein</fullName>
    </recommendedName>
</protein>
<feature type="domain" description="AB hydrolase-1" evidence="1">
    <location>
        <begin position="22"/>
        <end position="126"/>
    </location>
</feature>
<proteinExistence type="predicted"/>
<dbReference type="PANTHER" id="PTHR43194:SF2">
    <property type="entry name" value="PEROXISOMAL MEMBRANE PROTEIN LPX1"/>
    <property type="match status" value="1"/>
</dbReference>
<comment type="caution">
    <text evidence="2">The sequence shown here is derived from an EMBL/GenBank/DDBJ whole genome shotgun (WGS) entry which is preliminary data.</text>
</comment>
<dbReference type="PRINTS" id="PR00412">
    <property type="entry name" value="EPOXHYDRLASE"/>
</dbReference>
<dbReference type="EMBL" id="BOPO01000007">
    <property type="protein sequence ID" value="GIL25629.1"/>
    <property type="molecule type" value="Genomic_DNA"/>
</dbReference>
<dbReference type="GO" id="GO:0003824">
    <property type="term" value="F:catalytic activity"/>
    <property type="evidence" value="ECO:0007669"/>
    <property type="project" value="InterPro"/>
</dbReference>
<evidence type="ECO:0000313" key="2">
    <source>
        <dbReference type="EMBL" id="GIL25629.1"/>
    </source>
</evidence>
<dbReference type="InterPro" id="IPR050228">
    <property type="entry name" value="Carboxylesterase_BioH"/>
</dbReference>
<dbReference type="Gene3D" id="3.40.50.1820">
    <property type="entry name" value="alpha/beta hydrolase"/>
    <property type="match status" value="2"/>
</dbReference>
<dbReference type="InterPro" id="IPR029058">
    <property type="entry name" value="AB_hydrolase_fold"/>
</dbReference>
<dbReference type="RefSeq" id="WP_207123227.1">
    <property type="nucleotide sequence ID" value="NZ_BOPO01000007.1"/>
</dbReference>
<dbReference type="InterPro" id="IPR000073">
    <property type="entry name" value="AB_hydrolase_1"/>
</dbReference>
<dbReference type="PRINTS" id="PR00111">
    <property type="entry name" value="ABHYDROLASE"/>
</dbReference>
<evidence type="ECO:0000313" key="3">
    <source>
        <dbReference type="Proteomes" id="UP000614996"/>
    </source>
</evidence>
<dbReference type="AlphaFoldDB" id="A0A8J4ELH8"/>